<name>A0A0R3T498_RODNA</name>
<reference evidence="3" key="1">
    <citation type="submission" date="2017-02" db="UniProtKB">
        <authorList>
            <consortium name="WormBaseParasite"/>
        </authorList>
    </citation>
    <scope>IDENTIFICATION</scope>
</reference>
<organism evidence="3">
    <name type="scientific">Rodentolepis nana</name>
    <name type="common">Dwarf tapeworm</name>
    <name type="synonym">Hymenolepis nana</name>
    <dbReference type="NCBI Taxonomy" id="102285"/>
    <lineage>
        <taxon>Eukaryota</taxon>
        <taxon>Metazoa</taxon>
        <taxon>Spiralia</taxon>
        <taxon>Lophotrochozoa</taxon>
        <taxon>Platyhelminthes</taxon>
        <taxon>Cestoda</taxon>
        <taxon>Eucestoda</taxon>
        <taxon>Cyclophyllidea</taxon>
        <taxon>Hymenolepididae</taxon>
        <taxon>Rodentolepis</taxon>
    </lineage>
</organism>
<dbReference type="AlphaFoldDB" id="A0A0R3T498"/>
<evidence type="ECO:0000313" key="1">
    <source>
        <dbReference type="EMBL" id="VDN97737.1"/>
    </source>
</evidence>
<evidence type="ECO:0000313" key="2">
    <source>
        <dbReference type="Proteomes" id="UP000278807"/>
    </source>
</evidence>
<keyword evidence="2" id="KW-1185">Reference proteome</keyword>
<dbReference type="WBParaSite" id="HNAJ_0000187801-mRNA-1">
    <property type="protein sequence ID" value="HNAJ_0000187801-mRNA-1"/>
    <property type="gene ID" value="HNAJ_0000187801"/>
</dbReference>
<accession>A0A0R3T498</accession>
<evidence type="ECO:0000313" key="3">
    <source>
        <dbReference type="WBParaSite" id="HNAJ_0000187801-mRNA-1"/>
    </source>
</evidence>
<protein>
    <submittedName>
        <fullName evidence="3">NAC domain-containing protein</fullName>
    </submittedName>
</protein>
<dbReference type="EMBL" id="UZAE01000809">
    <property type="protein sequence ID" value="VDN97737.1"/>
    <property type="molecule type" value="Genomic_DNA"/>
</dbReference>
<gene>
    <name evidence="1" type="ORF">HNAJ_LOCUS1878</name>
</gene>
<sequence>MTSNNNLNVPSDDDLKWSPECFFREERLAWSNPLTERVIQLLESPNDTHHHLQLEGDIDPMEEIPEYEIIDQIVSYYLKPDAVLPQNSFDLTDNTTYLPENVEQATDIVIGSSSETVTSLEVGLMVKNMDDTEKNSTLIEESWEK</sequence>
<dbReference type="Proteomes" id="UP000278807">
    <property type="component" value="Unassembled WGS sequence"/>
</dbReference>
<proteinExistence type="predicted"/>
<reference evidence="1 2" key="2">
    <citation type="submission" date="2018-11" db="EMBL/GenBank/DDBJ databases">
        <authorList>
            <consortium name="Pathogen Informatics"/>
        </authorList>
    </citation>
    <scope>NUCLEOTIDE SEQUENCE [LARGE SCALE GENOMIC DNA]</scope>
</reference>